<evidence type="ECO:0000256" key="2">
    <source>
        <dbReference type="ARBA" id="ARBA00022475"/>
    </source>
</evidence>
<evidence type="ECO:0000313" key="9">
    <source>
        <dbReference type="EMBL" id="OIJ88420.1"/>
    </source>
</evidence>
<dbReference type="RefSeq" id="WP_071368283.1">
    <property type="nucleotide sequence ID" value="NZ_MLYP01000058.1"/>
</dbReference>
<dbReference type="InterPro" id="IPR027417">
    <property type="entry name" value="P-loop_NTPase"/>
</dbReference>
<dbReference type="FunFam" id="3.40.50.300:FF:000133">
    <property type="entry name" value="Spermidine/putrescine import ATP-binding protein PotA"/>
    <property type="match status" value="1"/>
</dbReference>
<dbReference type="InterPro" id="IPR050093">
    <property type="entry name" value="ABC_SmlMolc_Importer"/>
</dbReference>
<dbReference type="PANTHER" id="PTHR42781">
    <property type="entry name" value="SPERMIDINE/PUTRESCINE IMPORT ATP-BINDING PROTEIN POTA"/>
    <property type="match status" value="1"/>
</dbReference>
<dbReference type="PROSITE" id="PS50893">
    <property type="entry name" value="ABC_TRANSPORTER_2"/>
    <property type="match status" value="1"/>
</dbReference>
<gene>
    <name evidence="7" type="primary">potA</name>
    <name evidence="9" type="ORF">BIV24_23000</name>
</gene>
<dbReference type="GO" id="GO:0015417">
    <property type="term" value="F:ABC-type polyamine transporter activity"/>
    <property type="evidence" value="ECO:0007669"/>
    <property type="project" value="UniProtKB-EC"/>
</dbReference>
<dbReference type="Gene3D" id="2.40.50.100">
    <property type="match status" value="1"/>
</dbReference>
<dbReference type="AlphaFoldDB" id="A0A1S2P3W8"/>
<accession>A0A1S2P3W8</accession>
<dbReference type="Gene3D" id="3.40.50.300">
    <property type="entry name" value="P-loop containing nucleotide triphosphate hydrolases"/>
    <property type="match status" value="1"/>
</dbReference>
<dbReference type="InterPro" id="IPR017871">
    <property type="entry name" value="ABC_transporter-like_CS"/>
</dbReference>
<dbReference type="SUPFAM" id="SSF50331">
    <property type="entry name" value="MOP-like"/>
    <property type="match status" value="1"/>
</dbReference>
<dbReference type="InterPro" id="IPR008995">
    <property type="entry name" value="Mo/tungstate-bd_C_term_dom"/>
</dbReference>
<keyword evidence="1 7" id="KW-0813">Transport</keyword>
<evidence type="ECO:0000256" key="4">
    <source>
        <dbReference type="ARBA" id="ARBA00022840"/>
    </source>
</evidence>
<keyword evidence="5 7" id="KW-1278">Translocase</keyword>
<keyword evidence="10" id="KW-1185">Reference proteome</keyword>
<comment type="subunit">
    <text evidence="7">The complex is composed of two ATP-binding proteins (PotA), two transmembrane proteins (PotB and PotC) and a solute-binding protein (PotD).</text>
</comment>
<keyword evidence="3 7" id="KW-0547">Nucleotide-binding</keyword>
<proteinExistence type="inferred from homology"/>
<comment type="catalytic activity">
    <reaction evidence="7">
        <text>ATP + H2O + polyamine-[polyamine-binding protein]Side 1 = ADP + phosphate + polyamineSide 2 + [polyamine-binding protein]Side 1.</text>
        <dbReference type="EC" id="7.6.2.11"/>
    </reaction>
</comment>
<evidence type="ECO:0000256" key="6">
    <source>
        <dbReference type="ARBA" id="ARBA00023136"/>
    </source>
</evidence>
<dbReference type="EC" id="7.6.2.11" evidence="7"/>
<dbReference type="Pfam" id="PF00005">
    <property type="entry name" value="ABC_tran"/>
    <property type="match status" value="1"/>
</dbReference>
<dbReference type="OrthoDB" id="9802264at2"/>
<keyword evidence="2 7" id="KW-1003">Cell membrane</keyword>
<dbReference type="Pfam" id="PF08402">
    <property type="entry name" value="TOBE_2"/>
    <property type="match status" value="1"/>
</dbReference>
<dbReference type="InterPro" id="IPR005893">
    <property type="entry name" value="PotA-like"/>
</dbReference>
<dbReference type="GO" id="GO:0043190">
    <property type="term" value="C:ATP-binding cassette (ABC) transporter complex"/>
    <property type="evidence" value="ECO:0007669"/>
    <property type="project" value="InterPro"/>
</dbReference>
<dbReference type="EMBL" id="MLYP01000058">
    <property type="protein sequence ID" value="OIJ88420.1"/>
    <property type="molecule type" value="Genomic_DNA"/>
</dbReference>
<feature type="domain" description="ABC transporter" evidence="8">
    <location>
        <begin position="11"/>
        <end position="241"/>
    </location>
</feature>
<dbReference type="NCBIfam" id="TIGR01187">
    <property type="entry name" value="potA"/>
    <property type="match status" value="1"/>
</dbReference>
<dbReference type="InterPro" id="IPR003593">
    <property type="entry name" value="AAA+_ATPase"/>
</dbReference>
<evidence type="ECO:0000259" key="8">
    <source>
        <dbReference type="PROSITE" id="PS50893"/>
    </source>
</evidence>
<evidence type="ECO:0000256" key="3">
    <source>
        <dbReference type="ARBA" id="ARBA00022741"/>
    </source>
</evidence>
<evidence type="ECO:0000313" key="10">
    <source>
        <dbReference type="Proteomes" id="UP000179935"/>
    </source>
</evidence>
<dbReference type="SUPFAM" id="SSF52540">
    <property type="entry name" value="P-loop containing nucleoside triphosphate hydrolases"/>
    <property type="match status" value="1"/>
</dbReference>
<dbReference type="InterPro" id="IPR003439">
    <property type="entry name" value="ABC_transporter-like_ATP-bd"/>
</dbReference>
<evidence type="ECO:0000256" key="1">
    <source>
        <dbReference type="ARBA" id="ARBA00022448"/>
    </source>
</evidence>
<dbReference type="InterPro" id="IPR013611">
    <property type="entry name" value="Transp-assoc_OB_typ2"/>
</dbReference>
<comment type="similarity">
    <text evidence="7">Belongs to the ABC transporter superfamily. Spermidine/putrescine importer (TC 3.A.1.11.1) family.</text>
</comment>
<organism evidence="9 10">
    <name type="scientific">Streptomyces colonosanans</name>
    <dbReference type="NCBI Taxonomy" id="1428652"/>
    <lineage>
        <taxon>Bacteria</taxon>
        <taxon>Bacillati</taxon>
        <taxon>Actinomycetota</taxon>
        <taxon>Actinomycetes</taxon>
        <taxon>Kitasatosporales</taxon>
        <taxon>Streptomycetaceae</taxon>
        <taxon>Streptomyces</taxon>
    </lineage>
</organism>
<dbReference type="Proteomes" id="UP000179935">
    <property type="component" value="Unassembled WGS sequence"/>
</dbReference>
<dbReference type="GO" id="GO:0016887">
    <property type="term" value="F:ATP hydrolysis activity"/>
    <property type="evidence" value="ECO:0007669"/>
    <property type="project" value="InterPro"/>
</dbReference>
<comment type="caution">
    <text evidence="9">The sequence shown here is derived from an EMBL/GenBank/DDBJ whole genome shotgun (WGS) entry which is preliminary data.</text>
</comment>
<sequence length="369" mass="39924">MTTIGAESAHLSIRSLSKRYKATVALDGVDLDVRRGEFVTLLGASGSGKTTTLQCIAGFVSPSSGSLLLDGVDITTRPAHKRNIGVVFQNYALFPHMTVAENVAYSLRARRAPKEDRKERVAEALRTVRLNGFEDRKPSELSGGQQQRVAIARTIVFRPDVLLMDEPMGALDKSLRESLQLEVMRIHRELGMTVIYVTHDQEEALTMSDRIAIYHSGSILQVGSADDLYERPTSRYVAEFIGESNTFPGTVEPGPGGLALRTDGGQLLALGDAPRMSSGRRAVLVVRPERMSVTARGAEIPEGANHVDGTVRDVVYIGASLKYVIEMAGGETRQVRVPASAVDPVIVRGTSVVMAWQPASGIVFPEPEG</sequence>
<dbReference type="PANTHER" id="PTHR42781:SF4">
    <property type="entry name" value="SPERMIDINE_PUTRESCINE IMPORT ATP-BINDING PROTEIN POTA"/>
    <property type="match status" value="1"/>
</dbReference>
<comment type="function">
    <text evidence="7">Part of the ABC transporter complex PotABCD involved in spermidine/putrescine import. Responsible for energy coupling to the transport system.</text>
</comment>
<evidence type="ECO:0000256" key="5">
    <source>
        <dbReference type="ARBA" id="ARBA00022967"/>
    </source>
</evidence>
<dbReference type="SMART" id="SM00382">
    <property type="entry name" value="AAA"/>
    <property type="match status" value="1"/>
</dbReference>
<keyword evidence="6 7" id="KW-0472">Membrane</keyword>
<dbReference type="PROSITE" id="PS00211">
    <property type="entry name" value="ABC_TRANSPORTER_1"/>
    <property type="match status" value="1"/>
</dbReference>
<evidence type="ECO:0000256" key="7">
    <source>
        <dbReference type="RuleBase" id="RU364083"/>
    </source>
</evidence>
<dbReference type="GO" id="GO:0005524">
    <property type="term" value="F:ATP binding"/>
    <property type="evidence" value="ECO:0007669"/>
    <property type="project" value="UniProtKB-KW"/>
</dbReference>
<dbReference type="STRING" id="1428652.BIV24_23000"/>
<protein>
    <recommendedName>
        <fullName evidence="7">Spermidine/putrescine import ATP-binding protein PotA</fullName>
        <ecNumber evidence="7">7.6.2.11</ecNumber>
    </recommendedName>
</protein>
<keyword evidence="4 7" id="KW-0067">ATP-binding</keyword>
<reference evidence="9 10" key="1">
    <citation type="submission" date="2016-10" db="EMBL/GenBank/DDBJ databases">
        <title>Genome sequence of Streptomyces sp. MUSC 93.</title>
        <authorList>
            <person name="Lee L.-H."/>
            <person name="Ser H.-L."/>
            <person name="Law J.W.-F."/>
        </authorList>
    </citation>
    <scope>NUCLEOTIDE SEQUENCE [LARGE SCALE GENOMIC DNA]</scope>
    <source>
        <strain evidence="9 10">MUSC 93</strain>
    </source>
</reference>
<name>A0A1S2P3W8_9ACTN</name>